<keyword evidence="6 8" id="KW-0802">TPR repeat</keyword>
<evidence type="ECO:0000313" key="10">
    <source>
        <dbReference type="EMBL" id="CAF1052620.1"/>
    </source>
</evidence>
<evidence type="ECO:0000256" key="3">
    <source>
        <dbReference type="ARBA" id="ARBA00022679"/>
    </source>
</evidence>
<dbReference type="SUPFAM" id="SSF56399">
    <property type="entry name" value="ADP-ribosylation"/>
    <property type="match status" value="1"/>
</dbReference>
<proteinExistence type="inferred from homology"/>
<evidence type="ECO:0000313" key="11">
    <source>
        <dbReference type="EMBL" id="CAF3822035.1"/>
    </source>
</evidence>
<keyword evidence="9" id="KW-0520">NAD</keyword>
<keyword evidence="12" id="KW-1185">Reference proteome</keyword>
<feature type="repeat" description="TPR" evidence="8">
    <location>
        <begin position="833"/>
        <end position="866"/>
    </location>
</feature>
<dbReference type="Gene3D" id="3.90.176.10">
    <property type="entry name" value="Toxin ADP-ribosyltransferase, Chain A, domain 1"/>
    <property type="match status" value="1"/>
</dbReference>
<dbReference type="Proteomes" id="UP000663829">
    <property type="component" value="Unassembled WGS sequence"/>
</dbReference>
<evidence type="ECO:0000313" key="12">
    <source>
        <dbReference type="Proteomes" id="UP000663829"/>
    </source>
</evidence>
<feature type="repeat" description="TPR" evidence="8">
    <location>
        <begin position="703"/>
        <end position="736"/>
    </location>
</feature>
<evidence type="ECO:0000256" key="8">
    <source>
        <dbReference type="PROSITE-ProRule" id="PRU00339"/>
    </source>
</evidence>
<dbReference type="EMBL" id="CAJOBC010004287">
    <property type="protein sequence ID" value="CAF3822035.1"/>
    <property type="molecule type" value="Genomic_DNA"/>
</dbReference>
<keyword evidence="2 9" id="KW-0328">Glycosyltransferase</keyword>
<dbReference type="Pfam" id="PF13424">
    <property type="entry name" value="TPR_12"/>
    <property type="match status" value="1"/>
</dbReference>
<dbReference type="Proteomes" id="UP000681722">
    <property type="component" value="Unassembled WGS sequence"/>
</dbReference>
<dbReference type="PANTHER" id="PTHR45641:SF19">
    <property type="entry name" value="NEPHROCYSTIN-3"/>
    <property type="match status" value="1"/>
</dbReference>
<feature type="repeat" description="TPR" evidence="8">
    <location>
        <begin position="1068"/>
        <end position="1101"/>
    </location>
</feature>
<dbReference type="PROSITE" id="PS51996">
    <property type="entry name" value="TR_MART"/>
    <property type="match status" value="1"/>
</dbReference>
<comment type="caution">
    <text evidence="10">The sequence shown here is derived from an EMBL/GenBank/DDBJ whole genome shotgun (WGS) entry which is preliminary data.</text>
</comment>
<gene>
    <name evidence="10" type="ORF">GPM918_LOCUS16364</name>
    <name evidence="11" type="ORF">SRO942_LOCUS16364</name>
</gene>
<evidence type="ECO:0000256" key="4">
    <source>
        <dbReference type="ARBA" id="ARBA00022695"/>
    </source>
</evidence>
<comment type="catalytic activity">
    <reaction evidence="7 9">
        <text>L-arginyl-[protein] + NAD(+) = N(omega)-(ADP-D-ribosyl)-L-arginyl-[protein] + nicotinamide + H(+)</text>
        <dbReference type="Rhea" id="RHEA:19149"/>
        <dbReference type="Rhea" id="RHEA-COMP:10532"/>
        <dbReference type="Rhea" id="RHEA-COMP:15087"/>
        <dbReference type="ChEBI" id="CHEBI:15378"/>
        <dbReference type="ChEBI" id="CHEBI:17154"/>
        <dbReference type="ChEBI" id="CHEBI:29965"/>
        <dbReference type="ChEBI" id="CHEBI:57540"/>
        <dbReference type="ChEBI" id="CHEBI:142554"/>
        <dbReference type="EC" id="2.4.2.31"/>
    </reaction>
</comment>
<evidence type="ECO:0000256" key="6">
    <source>
        <dbReference type="ARBA" id="ARBA00022803"/>
    </source>
</evidence>
<evidence type="ECO:0000256" key="1">
    <source>
        <dbReference type="ARBA" id="ARBA00009558"/>
    </source>
</evidence>
<sequence>MIKLIRQLYFLTLDNIMVNVKLVNACIMDDRSNPLTEKGFLLLEDKNVSNLTALEKDVQHGGSIYFLLQPGENEETNGQILMVHDSDLYFETYNYADKLMGICFMNKNNKHNYLQKLQENMGRYLTDIKPFYDIQLCCDFILKNTDRKQIQYIYVYIDADNNDTDKDQQWSKSYTKLRGIFHNESTLNKKLKDDINHYYRQNINVEILSIGINALLNFEDNTATFKWYFLATHVLLETNDQYDHSKSEMLHILRTYYGKENEYYLKQLTDFENNYTKSDAIKWYTKNGFMYRMVNRACCTHDIDALFLIRFFIKDLHQQIVEMHKELKETLTGPIVVYRGVSEPSSEAIELLKQKKLISLNGFVSCTLDKHVALGFASPSSDRVCLLMEILIDIEKDTTQFASISSVSENPDEQEILITLNSIFSVNDIYYSETTTEKIWYVKLSLVDKSEDKILSLFDSVKLPSFGLHILELSASTQIGLLLMKKNDHEKAIKYFEKKLEEISVEHFEYPTVLTYLGNAKFFLGHIKEAKHLHERALSIALNAQLSLKYIDIIIDILTAMVHIELTKKDKQDETNLTECYLGAIGLMQAYSSNEIYEITNLVIGRIYQLLSDVYIHQNSFAQAESYSKKAIGSFSMNNFLNNRSKTFLCQTYLQLASIHYELKKFSNMYDMCLESLKAFTEQTKQLQLRIRTYNGKESSFEVGIYSKLGDACRELSKHKEAIEYYEKAIEIEIKEQSPNNNFLQGTKMNIGLVNEQMNNYDEAIGMYKQAIEIILKTKMADDPCLWKLYLYMGLCYNSMNNIEESLNYLKKVELIHQTIIIKNYIPLYPYITSLYFTFGECYVYLENYQLAIDYYERVISIEAEGNQINYKRLEHIYKTIVKCIIELNNNDEKEITYVEKETIYNKKAFESYIMRMDISTRNSEWNINTNKLSEYYYYMAWYYCKTNKFELASFCYERVITTAIDQMNYDLLGALYYYLANVYQNMENFEKAILFYKKSIEIIFENNIDDDGDNFVIPAYCQIVIICQQNKNNEESVEYLEKLEYIYKIKRNNNNNNNTVNMDSNMIAVYNYLAKIYEYEEQYQLAVQYYEKIIDIELKQNNSVDKLYIHCGDIIGRIGDYEKEIVFYKKALESLLKTISSDDQSLWVLYLAMGSAYLLNNDIQQSIEYLGKVEVVYNTDNNLMTNDAIASCYGNLGACYKLMNDYELSANKSSIKNVR</sequence>
<dbReference type="Pfam" id="PF13181">
    <property type="entry name" value="TPR_8"/>
    <property type="match status" value="6"/>
</dbReference>
<dbReference type="EC" id="2.4.2.31" evidence="9"/>
<dbReference type="Pfam" id="PF01129">
    <property type="entry name" value="ART"/>
    <property type="match status" value="1"/>
</dbReference>
<keyword evidence="9" id="KW-0521">NADP</keyword>
<dbReference type="InterPro" id="IPR011990">
    <property type="entry name" value="TPR-like_helical_dom_sf"/>
</dbReference>
<organism evidence="10 12">
    <name type="scientific">Didymodactylos carnosus</name>
    <dbReference type="NCBI Taxonomy" id="1234261"/>
    <lineage>
        <taxon>Eukaryota</taxon>
        <taxon>Metazoa</taxon>
        <taxon>Spiralia</taxon>
        <taxon>Gnathifera</taxon>
        <taxon>Rotifera</taxon>
        <taxon>Eurotatoria</taxon>
        <taxon>Bdelloidea</taxon>
        <taxon>Philodinida</taxon>
        <taxon>Philodinidae</taxon>
        <taxon>Didymodactylos</taxon>
    </lineage>
</organism>
<protein>
    <recommendedName>
        <fullName evidence="9">NAD(P)(+)--arginine ADP-ribosyltransferase</fullName>
        <ecNumber evidence="9">2.4.2.31</ecNumber>
    </recommendedName>
    <alternativeName>
        <fullName evidence="9">Mono(ADP-ribosyl)transferase</fullName>
    </alternativeName>
</protein>
<dbReference type="SUPFAM" id="SSF48452">
    <property type="entry name" value="TPR-like"/>
    <property type="match status" value="3"/>
</dbReference>
<evidence type="ECO:0000256" key="2">
    <source>
        <dbReference type="ARBA" id="ARBA00022676"/>
    </source>
</evidence>
<evidence type="ECO:0000256" key="7">
    <source>
        <dbReference type="ARBA" id="ARBA00047597"/>
    </source>
</evidence>
<dbReference type="Gene3D" id="1.25.40.10">
    <property type="entry name" value="Tetratricopeptide repeat domain"/>
    <property type="match status" value="4"/>
</dbReference>
<dbReference type="PROSITE" id="PS50005">
    <property type="entry name" value="TPR"/>
    <property type="match status" value="4"/>
</dbReference>
<dbReference type="SUPFAM" id="SSF81901">
    <property type="entry name" value="HCP-like"/>
    <property type="match status" value="1"/>
</dbReference>
<evidence type="ECO:0000256" key="5">
    <source>
        <dbReference type="ARBA" id="ARBA00022737"/>
    </source>
</evidence>
<dbReference type="AlphaFoldDB" id="A0A814KHP9"/>
<name>A0A814KHP9_9BILA</name>
<accession>A0A814KHP9</accession>
<feature type="repeat" description="TPR" evidence="8">
    <location>
        <begin position="974"/>
        <end position="1007"/>
    </location>
</feature>
<keyword evidence="4" id="KW-0548">Nucleotidyltransferase</keyword>
<dbReference type="GO" id="GO:0106274">
    <property type="term" value="F:NAD+-protein-arginine ADP-ribosyltransferase activity"/>
    <property type="evidence" value="ECO:0007669"/>
    <property type="project" value="UniProtKB-EC"/>
</dbReference>
<keyword evidence="3 9" id="KW-0808">Transferase</keyword>
<dbReference type="GO" id="GO:0016779">
    <property type="term" value="F:nucleotidyltransferase activity"/>
    <property type="evidence" value="ECO:0007669"/>
    <property type="project" value="UniProtKB-KW"/>
</dbReference>
<dbReference type="InterPro" id="IPR000768">
    <property type="entry name" value="ART"/>
</dbReference>
<evidence type="ECO:0000256" key="9">
    <source>
        <dbReference type="RuleBase" id="RU361228"/>
    </source>
</evidence>
<dbReference type="SMART" id="SM00028">
    <property type="entry name" value="TPR"/>
    <property type="match status" value="12"/>
</dbReference>
<reference evidence="10" key="1">
    <citation type="submission" date="2021-02" db="EMBL/GenBank/DDBJ databases">
        <authorList>
            <person name="Nowell W R."/>
        </authorList>
    </citation>
    <scope>NUCLEOTIDE SEQUENCE</scope>
</reference>
<dbReference type="InterPro" id="IPR019734">
    <property type="entry name" value="TPR_rpt"/>
</dbReference>
<comment type="similarity">
    <text evidence="1 9">Belongs to the Arg-specific ADP-ribosyltransferase family.</text>
</comment>
<dbReference type="PANTHER" id="PTHR45641">
    <property type="entry name" value="TETRATRICOPEPTIDE REPEAT PROTEIN (AFU_ORTHOLOGUE AFUA_6G03870)"/>
    <property type="match status" value="1"/>
</dbReference>
<dbReference type="EMBL" id="CAJNOQ010004287">
    <property type="protein sequence ID" value="CAF1052620.1"/>
    <property type="molecule type" value="Genomic_DNA"/>
</dbReference>
<keyword evidence="5" id="KW-0677">Repeat</keyword>